<dbReference type="GO" id="GO:0070930">
    <property type="term" value="P:trans-translation-dependent protein tagging"/>
    <property type="evidence" value="ECO:0007669"/>
    <property type="project" value="TreeGrafter"/>
</dbReference>
<dbReference type="HAMAP" id="MF_00023">
    <property type="entry name" value="SmpB"/>
    <property type="match status" value="1"/>
</dbReference>
<dbReference type="GO" id="GO:0070929">
    <property type="term" value="P:trans-translation"/>
    <property type="evidence" value="ECO:0007669"/>
    <property type="project" value="UniProtKB-UniRule"/>
</dbReference>
<keyword evidence="1 3" id="KW-0963">Cytoplasm</keyword>
<evidence type="ECO:0000256" key="1">
    <source>
        <dbReference type="ARBA" id="ARBA00022490"/>
    </source>
</evidence>
<name>A0A6J5JX04_9GAMM</name>
<dbReference type="NCBIfam" id="NF003843">
    <property type="entry name" value="PRK05422.1"/>
    <property type="match status" value="1"/>
</dbReference>
<gene>
    <name evidence="3 4" type="primary">smpB</name>
    <name evidence="4" type="ORF">ESZ_00232</name>
</gene>
<dbReference type="RefSeq" id="WP_176604953.1">
    <property type="nucleotide sequence ID" value="NZ_LR794158.1"/>
</dbReference>
<dbReference type="KEGG" id="acil:ESZ_00232"/>
<dbReference type="InterPro" id="IPR000037">
    <property type="entry name" value="SsrA-bd_prot"/>
</dbReference>
<sequence length="149" mass="17314">MIIVTDLNKRISYNYFVKYKHEAGIVLFGWEVKCIRISGINLVGSFVSINNVLDVFLIGAFINSNNFVFNYSNIDSLRNRNLLLKKKEILHLYSALKIKGYTLIPSKAYWKGSFLKIEISLCFGKKLYDKRQILKTRELHNNLNDGFIN</sequence>
<organism evidence="4 5">
    <name type="scientific">Candidatus Azoamicus ciliaticola</name>
    <dbReference type="NCBI Taxonomy" id="2652803"/>
    <lineage>
        <taxon>Bacteria</taxon>
        <taxon>Pseudomonadati</taxon>
        <taxon>Pseudomonadota</taxon>
        <taxon>Gammaproteobacteria</taxon>
        <taxon>Candidatus Azoamicaceae</taxon>
        <taxon>Candidatus Azoamicus</taxon>
    </lineage>
</organism>
<dbReference type="NCBIfam" id="TIGR00086">
    <property type="entry name" value="smpB"/>
    <property type="match status" value="1"/>
</dbReference>
<dbReference type="PANTHER" id="PTHR30308:SF2">
    <property type="entry name" value="SSRA-BINDING PROTEIN"/>
    <property type="match status" value="1"/>
</dbReference>
<protein>
    <recommendedName>
        <fullName evidence="3">SsrA-binding protein</fullName>
    </recommendedName>
    <alternativeName>
        <fullName evidence="3">Small protein B</fullName>
    </alternativeName>
</protein>
<dbReference type="GO" id="GO:0003723">
    <property type="term" value="F:RNA binding"/>
    <property type="evidence" value="ECO:0007669"/>
    <property type="project" value="UniProtKB-UniRule"/>
</dbReference>
<dbReference type="SUPFAM" id="SSF74982">
    <property type="entry name" value="Small protein B (SmpB)"/>
    <property type="match status" value="1"/>
</dbReference>
<dbReference type="AlphaFoldDB" id="A0A6J5JX04"/>
<proteinExistence type="inferred from homology"/>
<comment type="function">
    <text evidence="3">Required for rescue of stalled ribosomes mediated by trans-translation. Binds to transfer-messenger RNA (tmRNA), required for stable association of tmRNA with ribosomes. tmRNA and SmpB together mimic tRNA shape, replacing the anticodon stem-loop with SmpB. tmRNA is encoded by the ssrA gene; the 2 termini fold to resemble tRNA(Ala) and it encodes a 'tag peptide', a short internal open reading frame. During trans-translation Ala-aminoacylated tmRNA acts like a tRNA, entering the A-site of stalled ribosomes, displacing the stalled mRNA. The ribosome then switches to translate the ORF on the tmRNA; the nascent peptide is terminated with the 'tag peptide' encoded by the tmRNA and targeted for degradation. The ribosome is freed to recommence translation, which seems to be the essential function of trans-translation.</text>
</comment>
<accession>A0A6J5JX04</accession>
<dbReference type="CDD" id="cd09294">
    <property type="entry name" value="SmpB"/>
    <property type="match status" value="1"/>
</dbReference>
<dbReference type="Gene3D" id="2.40.280.10">
    <property type="match status" value="1"/>
</dbReference>
<reference evidence="4 5" key="1">
    <citation type="submission" date="2020-04" db="EMBL/GenBank/DDBJ databases">
        <authorList>
            <person name="Graf S J."/>
        </authorList>
    </citation>
    <scope>NUCLEOTIDE SEQUENCE [LARGE SCALE GENOMIC DNA]</scope>
    <source>
        <strain evidence="4">1</strain>
    </source>
</reference>
<evidence type="ECO:0000313" key="5">
    <source>
        <dbReference type="Proteomes" id="UP000509549"/>
    </source>
</evidence>
<dbReference type="EMBL" id="LR794158">
    <property type="protein sequence ID" value="CAB3976426.1"/>
    <property type="molecule type" value="Genomic_DNA"/>
</dbReference>
<dbReference type="Pfam" id="PF01668">
    <property type="entry name" value="SmpB"/>
    <property type="match status" value="1"/>
</dbReference>
<dbReference type="InterPro" id="IPR023620">
    <property type="entry name" value="SmpB"/>
</dbReference>
<comment type="subcellular location">
    <subcellularLocation>
        <location evidence="3">Cytoplasm</location>
    </subcellularLocation>
    <text evidence="3">The tmRNA-SmpB complex associates with stalled 70S ribosomes.</text>
</comment>
<keyword evidence="5" id="KW-1185">Reference proteome</keyword>
<evidence type="ECO:0000313" key="4">
    <source>
        <dbReference type="EMBL" id="CAB3976426.1"/>
    </source>
</evidence>
<keyword evidence="2 3" id="KW-0694">RNA-binding</keyword>
<comment type="similarity">
    <text evidence="3">Belongs to the SmpB family.</text>
</comment>
<evidence type="ECO:0000256" key="2">
    <source>
        <dbReference type="ARBA" id="ARBA00022884"/>
    </source>
</evidence>
<dbReference type="GO" id="GO:0005829">
    <property type="term" value="C:cytosol"/>
    <property type="evidence" value="ECO:0007669"/>
    <property type="project" value="TreeGrafter"/>
</dbReference>
<dbReference type="Proteomes" id="UP000509549">
    <property type="component" value="Chromosome"/>
</dbReference>
<dbReference type="PANTHER" id="PTHR30308">
    <property type="entry name" value="TMRNA-BINDING COMPONENT OF TRANS-TRANSLATION TAGGING COMPLEX"/>
    <property type="match status" value="1"/>
</dbReference>
<evidence type="ECO:0000256" key="3">
    <source>
        <dbReference type="HAMAP-Rule" id="MF_00023"/>
    </source>
</evidence>